<dbReference type="Gene3D" id="3.40.50.300">
    <property type="entry name" value="P-loop containing nucleotide triphosphate hydrolases"/>
    <property type="match status" value="1"/>
</dbReference>
<dbReference type="Pfam" id="PF25601">
    <property type="entry name" value="AAA_lid_14"/>
    <property type="match status" value="1"/>
</dbReference>
<dbReference type="Gene3D" id="1.10.10.60">
    <property type="entry name" value="Homeodomain-like"/>
    <property type="match status" value="1"/>
</dbReference>
<dbReference type="GO" id="GO:0005524">
    <property type="term" value="F:ATP binding"/>
    <property type="evidence" value="ECO:0007669"/>
    <property type="project" value="UniProtKB-KW"/>
</dbReference>
<keyword evidence="4" id="KW-0238">DNA-binding</keyword>
<evidence type="ECO:0000256" key="5">
    <source>
        <dbReference type="ARBA" id="ARBA00023163"/>
    </source>
</evidence>
<evidence type="ECO:0000313" key="9">
    <source>
        <dbReference type="EMBL" id="HGU32177.1"/>
    </source>
</evidence>
<dbReference type="Pfam" id="PF00989">
    <property type="entry name" value="PAS"/>
    <property type="match status" value="1"/>
</dbReference>
<keyword evidence="1" id="KW-0547">Nucleotide-binding</keyword>
<dbReference type="Pfam" id="PF02954">
    <property type="entry name" value="HTH_8"/>
    <property type="match status" value="1"/>
</dbReference>
<keyword evidence="3" id="KW-0805">Transcription regulation</keyword>
<keyword evidence="5" id="KW-0804">Transcription</keyword>
<keyword evidence="2" id="KW-0067">ATP-binding</keyword>
<dbReference type="SUPFAM" id="SSF46689">
    <property type="entry name" value="Homeodomain-like"/>
    <property type="match status" value="1"/>
</dbReference>
<feature type="region of interest" description="Disordered" evidence="6">
    <location>
        <begin position="1"/>
        <end position="34"/>
    </location>
</feature>
<dbReference type="PROSITE" id="PS00675">
    <property type="entry name" value="SIGMA54_INTERACT_1"/>
    <property type="match status" value="1"/>
</dbReference>
<dbReference type="SUPFAM" id="SSF52540">
    <property type="entry name" value="P-loop containing nucleoside triphosphate hydrolases"/>
    <property type="match status" value="1"/>
</dbReference>
<evidence type="ECO:0000256" key="4">
    <source>
        <dbReference type="ARBA" id="ARBA00023125"/>
    </source>
</evidence>
<dbReference type="InterPro" id="IPR002078">
    <property type="entry name" value="Sigma_54_int"/>
</dbReference>
<reference evidence="9" key="1">
    <citation type="journal article" date="2020" name="mSystems">
        <title>Genome- and Community-Level Interaction Insights into Carbon Utilization and Element Cycling Functions of Hydrothermarchaeota in Hydrothermal Sediment.</title>
        <authorList>
            <person name="Zhou Z."/>
            <person name="Liu Y."/>
            <person name="Xu W."/>
            <person name="Pan J."/>
            <person name="Luo Z.H."/>
            <person name="Li M."/>
        </authorList>
    </citation>
    <scope>NUCLEOTIDE SEQUENCE [LARGE SCALE GENOMIC DNA]</scope>
    <source>
        <strain evidence="9">SpSt-477</strain>
    </source>
</reference>
<dbReference type="EMBL" id="DSUH01000110">
    <property type="protein sequence ID" value="HGU32177.1"/>
    <property type="molecule type" value="Genomic_DNA"/>
</dbReference>
<dbReference type="InterPro" id="IPR009057">
    <property type="entry name" value="Homeodomain-like_sf"/>
</dbReference>
<dbReference type="FunFam" id="3.40.50.300:FF:000006">
    <property type="entry name" value="DNA-binding transcriptional regulator NtrC"/>
    <property type="match status" value="1"/>
</dbReference>
<dbReference type="PANTHER" id="PTHR32071">
    <property type="entry name" value="TRANSCRIPTIONAL REGULATORY PROTEIN"/>
    <property type="match status" value="1"/>
</dbReference>
<dbReference type="Pfam" id="PF08448">
    <property type="entry name" value="PAS_4"/>
    <property type="match status" value="1"/>
</dbReference>
<comment type="caution">
    <text evidence="9">The sequence shown here is derived from an EMBL/GenBank/DDBJ whole genome shotgun (WGS) entry which is preliminary data.</text>
</comment>
<evidence type="ECO:0000259" key="8">
    <source>
        <dbReference type="PROSITE" id="PS50112"/>
    </source>
</evidence>
<gene>
    <name evidence="9" type="ORF">ENS29_04900</name>
</gene>
<dbReference type="NCBIfam" id="TIGR00229">
    <property type="entry name" value="sensory_box"/>
    <property type="match status" value="1"/>
</dbReference>
<dbReference type="CDD" id="cd00009">
    <property type="entry name" value="AAA"/>
    <property type="match status" value="1"/>
</dbReference>
<evidence type="ECO:0000256" key="2">
    <source>
        <dbReference type="ARBA" id="ARBA00022840"/>
    </source>
</evidence>
<dbReference type="PRINTS" id="PR01590">
    <property type="entry name" value="HTHFIS"/>
</dbReference>
<organism evidence="9">
    <name type="scientific">Desulfatirhabdium butyrativorans</name>
    <dbReference type="NCBI Taxonomy" id="340467"/>
    <lineage>
        <taxon>Bacteria</taxon>
        <taxon>Pseudomonadati</taxon>
        <taxon>Thermodesulfobacteriota</taxon>
        <taxon>Desulfobacteria</taxon>
        <taxon>Desulfobacterales</taxon>
        <taxon>Desulfatirhabdiaceae</taxon>
        <taxon>Desulfatirhabdium</taxon>
    </lineage>
</organism>
<dbReference type="AlphaFoldDB" id="A0A7C4RSD1"/>
<evidence type="ECO:0000256" key="1">
    <source>
        <dbReference type="ARBA" id="ARBA00022741"/>
    </source>
</evidence>
<evidence type="ECO:0000256" key="3">
    <source>
        <dbReference type="ARBA" id="ARBA00023015"/>
    </source>
</evidence>
<dbReference type="InterPro" id="IPR025943">
    <property type="entry name" value="Sigma_54_int_dom_ATP-bd_2"/>
</dbReference>
<dbReference type="SMART" id="SM00382">
    <property type="entry name" value="AAA"/>
    <property type="match status" value="1"/>
</dbReference>
<dbReference type="InterPro" id="IPR035965">
    <property type="entry name" value="PAS-like_dom_sf"/>
</dbReference>
<dbReference type="CDD" id="cd00130">
    <property type="entry name" value="PAS"/>
    <property type="match status" value="1"/>
</dbReference>
<feature type="domain" description="PAS" evidence="8">
    <location>
        <begin position="50"/>
        <end position="95"/>
    </location>
</feature>
<sequence>MTAPRSGRTVLAAEVPDGSGPRPGLLDHPSRQQRRNMSEMTLTIGTGKVSTDTLLQVLDELSIGAFTVDIQRRISAMNCVAQTLMGFRENEFLGRDCREIFVGIPCMVPCIFKKGNAWEVMTAEEDTASSSTPTGHRLVTRLAMPIQDQKGRLMGCLTILQDQSPISDLINRVHHEERSLKMILENLDIGIFTVNRGGHVTFINPRAEKITGYRREEMLGIPCSKLLEPKSKAGDFQLLQQAISKGETLSNPRGRMRIATGERIPIRATYMALRNEKGAIIGGLATFDDLSVLEALRNAVKDSYSFHDMIGKDAVMQRVFHLARVVAASDATVLISGETGTGKDLLAKIIHGASRRAERPFIKVNCAAMPDTLLESEMFGYERGAFTGADRSKPGRFQDADGGTLFLDEVGDLPLSLQAKLLRVLEDQDFYPLGSRSPVRVDVRILSATNRDLADMVRRGLFREDLFYRLNVLRIEMPPLRSRPSDLPLLIQRVLKKLCAQHQKPDKSISSRAMDILLNYSYPGNVRELENILEHAVILSEAETIFPEDLPDYLKVIRKNEAFVRSDADVPEIPGALDGCRDETIEALRRNRWHIGRSAAALGINRSTLWRRMKKYGISVKR</sequence>
<proteinExistence type="predicted"/>
<dbReference type="SUPFAM" id="SSF55785">
    <property type="entry name" value="PYP-like sensor domain (PAS domain)"/>
    <property type="match status" value="2"/>
</dbReference>
<evidence type="ECO:0000256" key="6">
    <source>
        <dbReference type="SAM" id="MobiDB-lite"/>
    </source>
</evidence>
<dbReference type="PROSITE" id="PS50045">
    <property type="entry name" value="SIGMA54_INTERACT_4"/>
    <property type="match status" value="1"/>
</dbReference>
<accession>A0A7C4RSD1</accession>
<dbReference type="InterPro" id="IPR025662">
    <property type="entry name" value="Sigma_54_int_dom_ATP-bd_1"/>
</dbReference>
<dbReference type="Pfam" id="PF00158">
    <property type="entry name" value="Sigma54_activat"/>
    <property type="match status" value="1"/>
</dbReference>
<dbReference type="InterPro" id="IPR000014">
    <property type="entry name" value="PAS"/>
</dbReference>
<dbReference type="InterPro" id="IPR013767">
    <property type="entry name" value="PAS_fold"/>
</dbReference>
<name>A0A7C4RSD1_9BACT</name>
<dbReference type="SMART" id="SM00091">
    <property type="entry name" value="PAS"/>
    <property type="match status" value="2"/>
</dbReference>
<dbReference type="PROSITE" id="PS00676">
    <property type="entry name" value="SIGMA54_INTERACT_2"/>
    <property type="match status" value="1"/>
</dbReference>
<feature type="domain" description="Sigma-54 factor interaction" evidence="7">
    <location>
        <begin position="309"/>
        <end position="538"/>
    </location>
</feature>
<dbReference type="Gene3D" id="3.30.450.20">
    <property type="entry name" value="PAS domain"/>
    <property type="match status" value="2"/>
</dbReference>
<dbReference type="GO" id="GO:0043565">
    <property type="term" value="F:sequence-specific DNA binding"/>
    <property type="evidence" value="ECO:0007669"/>
    <property type="project" value="InterPro"/>
</dbReference>
<dbReference type="GO" id="GO:0006355">
    <property type="term" value="P:regulation of DNA-templated transcription"/>
    <property type="evidence" value="ECO:0007669"/>
    <property type="project" value="InterPro"/>
</dbReference>
<evidence type="ECO:0000259" key="7">
    <source>
        <dbReference type="PROSITE" id="PS50045"/>
    </source>
</evidence>
<dbReference type="PROSITE" id="PS50112">
    <property type="entry name" value="PAS"/>
    <property type="match status" value="2"/>
</dbReference>
<dbReference type="InterPro" id="IPR025944">
    <property type="entry name" value="Sigma_54_int_dom_CS"/>
</dbReference>
<dbReference type="InterPro" id="IPR058031">
    <property type="entry name" value="AAA_lid_NorR"/>
</dbReference>
<dbReference type="InterPro" id="IPR027417">
    <property type="entry name" value="P-loop_NTPase"/>
</dbReference>
<feature type="domain" description="PAS" evidence="8">
    <location>
        <begin position="176"/>
        <end position="246"/>
    </location>
</feature>
<protein>
    <submittedName>
        <fullName evidence="9">PAS domain-containing protein</fullName>
    </submittedName>
</protein>
<dbReference type="PROSITE" id="PS00688">
    <property type="entry name" value="SIGMA54_INTERACT_3"/>
    <property type="match status" value="1"/>
</dbReference>
<dbReference type="Gene3D" id="1.10.8.60">
    <property type="match status" value="1"/>
</dbReference>
<dbReference type="InterPro" id="IPR002197">
    <property type="entry name" value="HTH_Fis"/>
</dbReference>
<dbReference type="InterPro" id="IPR013656">
    <property type="entry name" value="PAS_4"/>
</dbReference>
<dbReference type="InterPro" id="IPR003593">
    <property type="entry name" value="AAA+_ATPase"/>
</dbReference>